<comment type="caution">
    <text evidence="1">The sequence shown here is derived from an EMBL/GenBank/DDBJ whole genome shotgun (WGS) entry which is preliminary data.</text>
</comment>
<dbReference type="AlphaFoldDB" id="A0A834TPD7"/>
<reference evidence="1" key="1">
    <citation type="submission" date="2020-09" db="EMBL/GenBank/DDBJ databases">
        <title>Genome-Enabled Discovery of Anthraquinone Biosynthesis in Senna tora.</title>
        <authorList>
            <person name="Kang S.-H."/>
            <person name="Pandey R.P."/>
            <person name="Lee C.-M."/>
            <person name="Sim J.-S."/>
            <person name="Jeong J.-T."/>
            <person name="Choi B.-S."/>
            <person name="Jung M."/>
            <person name="Ginzburg D."/>
            <person name="Zhao K."/>
            <person name="Won S.Y."/>
            <person name="Oh T.-J."/>
            <person name="Yu Y."/>
            <person name="Kim N.-H."/>
            <person name="Lee O.R."/>
            <person name="Lee T.-H."/>
            <person name="Bashyal P."/>
            <person name="Kim T.-S."/>
            <person name="Lee W.-H."/>
            <person name="Kawkins C."/>
            <person name="Kim C.-K."/>
            <person name="Kim J.S."/>
            <person name="Ahn B.O."/>
            <person name="Rhee S.Y."/>
            <person name="Sohng J.K."/>
        </authorList>
    </citation>
    <scope>NUCLEOTIDE SEQUENCE</scope>
    <source>
        <tissue evidence="1">Leaf</tissue>
    </source>
</reference>
<sequence>MARINAKLNKLASLSALSSVNELGVPTEGKEIEIKEPEKDLSIENILN</sequence>
<evidence type="ECO:0000313" key="2">
    <source>
        <dbReference type="Proteomes" id="UP000634136"/>
    </source>
</evidence>
<keyword evidence="2" id="KW-1185">Reference proteome</keyword>
<protein>
    <submittedName>
        <fullName evidence="1">Uncharacterized protein</fullName>
    </submittedName>
</protein>
<evidence type="ECO:0000313" key="1">
    <source>
        <dbReference type="EMBL" id="KAF7824125.1"/>
    </source>
</evidence>
<dbReference type="Proteomes" id="UP000634136">
    <property type="component" value="Unassembled WGS sequence"/>
</dbReference>
<gene>
    <name evidence="1" type="ORF">G2W53_022269</name>
</gene>
<dbReference type="EMBL" id="JAAIUW010000007">
    <property type="protein sequence ID" value="KAF7824125.1"/>
    <property type="molecule type" value="Genomic_DNA"/>
</dbReference>
<name>A0A834TPD7_9FABA</name>
<organism evidence="1 2">
    <name type="scientific">Senna tora</name>
    <dbReference type="NCBI Taxonomy" id="362788"/>
    <lineage>
        <taxon>Eukaryota</taxon>
        <taxon>Viridiplantae</taxon>
        <taxon>Streptophyta</taxon>
        <taxon>Embryophyta</taxon>
        <taxon>Tracheophyta</taxon>
        <taxon>Spermatophyta</taxon>
        <taxon>Magnoliopsida</taxon>
        <taxon>eudicotyledons</taxon>
        <taxon>Gunneridae</taxon>
        <taxon>Pentapetalae</taxon>
        <taxon>rosids</taxon>
        <taxon>fabids</taxon>
        <taxon>Fabales</taxon>
        <taxon>Fabaceae</taxon>
        <taxon>Caesalpinioideae</taxon>
        <taxon>Cassia clade</taxon>
        <taxon>Senna</taxon>
    </lineage>
</organism>
<proteinExistence type="predicted"/>
<accession>A0A834TPD7</accession>